<proteinExistence type="predicted"/>
<evidence type="ECO:0000313" key="1">
    <source>
        <dbReference type="EMBL" id="GGF94371.1"/>
    </source>
</evidence>
<dbReference type="RefSeq" id="WP_188365054.1">
    <property type="nucleotide sequence ID" value="NZ_BAABJF010000002.1"/>
</dbReference>
<dbReference type="EMBL" id="BMEO01000005">
    <property type="protein sequence ID" value="GGF94371.1"/>
    <property type="molecule type" value="Genomic_DNA"/>
</dbReference>
<accession>A0A917CN68</accession>
<evidence type="ECO:0000313" key="2">
    <source>
        <dbReference type="Proteomes" id="UP000605253"/>
    </source>
</evidence>
<sequence length="103" mass="11897">MKIRSRRIFGKGENDIPYYLSSYFELVSESGRCVRDDKRGFIPDDSSKILDQLGLDSDTWLDELKGFKSVGYSAVGTVNQLKEYSRKTQRKWIVGIRLQPTLE</sequence>
<keyword evidence="2" id="KW-1185">Reference proteome</keyword>
<gene>
    <name evidence="1" type="ORF">GCM10011365_14580</name>
</gene>
<organism evidence="1 2">
    <name type="scientific">Marinicella pacifica</name>
    <dbReference type="NCBI Taxonomy" id="1171543"/>
    <lineage>
        <taxon>Bacteria</taxon>
        <taxon>Pseudomonadati</taxon>
        <taxon>Pseudomonadota</taxon>
        <taxon>Gammaproteobacteria</taxon>
        <taxon>Lysobacterales</taxon>
        <taxon>Marinicellaceae</taxon>
        <taxon>Marinicella</taxon>
    </lineage>
</organism>
<dbReference type="AlphaFoldDB" id="A0A917CN68"/>
<name>A0A917CN68_9GAMM</name>
<reference evidence="1" key="1">
    <citation type="journal article" date="2014" name="Int. J. Syst. Evol. Microbiol.">
        <title>Complete genome sequence of Corynebacterium casei LMG S-19264T (=DSM 44701T), isolated from a smear-ripened cheese.</title>
        <authorList>
            <consortium name="US DOE Joint Genome Institute (JGI-PGF)"/>
            <person name="Walter F."/>
            <person name="Albersmeier A."/>
            <person name="Kalinowski J."/>
            <person name="Ruckert C."/>
        </authorList>
    </citation>
    <scope>NUCLEOTIDE SEQUENCE</scope>
    <source>
        <strain evidence="1">CGMCC 1.12181</strain>
    </source>
</reference>
<dbReference type="Proteomes" id="UP000605253">
    <property type="component" value="Unassembled WGS sequence"/>
</dbReference>
<reference evidence="1" key="2">
    <citation type="submission" date="2020-09" db="EMBL/GenBank/DDBJ databases">
        <authorList>
            <person name="Sun Q."/>
            <person name="Zhou Y."/>
        </authorList>
    </citation>
    <scope>NUCLEOTIDE SEQUENCE</scope>
    <source>
        <strain evidence="1">CGMCC 1.12181</strain>
    </source>
</reference>
<comment type="caution">
    <text evidence="1">The sequence shown here is derived from an EMBL/GenBank/DDBJ whole genome shotgun (WGS) entry which is preliminary data.</text>
</comment>
<protein>
    <submittedName>
        <fullName evidence="1">Uncharacterized protein</fullName>
    </submittedName>
</protein>